<dbReference type="EMBL" id="UINC01004082">
    <property type="protein sequence ID" value="SVA11639.1"/>
    <property type="molecule type" value="Genomic_DNA"/>
</dbReference>
<evidence type="ECO:0000313" key="1">
    <source>
        <dbReference type="EMBL" id="SVA11639.1"/>
    </source>
</evidence>
<dbReference type="AlphaFoldDB" id="A0A381T7C3"/>
<accession>A0A381T7C3</accession>
<name>A0A381T7C3_9ZZZZ</name>
<reference evidence="1" key="1">
    <citation type="submission" date="2018-05" db="EMBL/GenBank/DDBJ databases">
        <authorList>
            <person name="Lanie J.A."/>
            <person name="Ng W.-L."/>
            <person name="Kazmierczak K.M."/>
            <person name="Andrzejewski T.M."/>
            <person name="Davidsen T.M."/>
            <person name="Wayne K.J."/>
            <person name="Tettelin H."/>
            <person name="Glass J.I."/>
            <person name="Rusch D."/>
            <person name="Podicherti R."/>
            <person name="Tsui H.-C.T."/>
            <person name="Winkler M.E."/>
        </authorList>
    </citation>
    <scope>NUCLEOTIDE SEQUENCE</scope>
</reference>
<proteinExistence type="predicted"/>
<sequence>MMKIETIVGDVVLLLLQEVESLKEMGIQKNKIYARIAGYDENGIWIEHPNFQIPRMKDPTNKDAKVTTETVTASVLIAWPFITSIVHFPNVEGFDFPNPFDLHFGFDIEN</sequence>
<organism evidence="1">
    <name type="scientific">marine metagenome</name>
    <dbReference type="NCBI Taxonomy" id="408172"/>
    <lineage>
        <taxon>unclassified sequences</taxon>
        <taxon>metagenomes</taxon>
        <taxon>ecological metagenomes</taxon>
    </lineage>
</organism>
<gene>
    <name evidence="1" type="ORF">METZ01_LOCUS64493</name>
</gene>
<protein>
    <submittedName>
        <fullName evidence="1">Uncharacterized protein</fullName>
    </submittedName>
</protein>